<keyword evidence="6 9" id="KW-0472">Membrane</keyword>
<comment type="caution">
    <text evidence="11">The sequence shown here is derived from an EMBL/GenBank/DDBJ whole genome shotgun (WGS) entry which is preliminary data.</text>
</comment>
<gene>
    <name evidence="11" type="ORF">EPL05_18215</name>
</gene>
<dbReference type="OrthoDB" id="1420916at2"/>
<organism evidence="11 12">
    <name type="scientific">Mucilaginibacter gilvus</name>
    <dbReference type="NCBI Taxonomy" id="2305909"/>
    <lineage>
        <taxon>Bacteria</taxon>
        <taxon>Pseudomonadati</taxon>
        <taxon>Bacteroidota</taxon>
        <taxon>Sphingobacteriia</taxon>
        <taxon>Sphingobacteriales</taxon>
        <taxon>Sphingobacteriaceae</taxon>
        <taxon>Mucilaginibacter</taxon>
    </lineage>
</organism>
<evidence type="ECO:0000256" key="7">
    <source>
        <dbReference type="ARBA" id="ARBA00029829"/>
    </source>
</evidence>
<dbReference type="Proteomes" id="UP000286701">
    <property type="component" value="Unassembled WGS sequence"/>
</dbReference>
<feature type="domain" description="Anti-sigma K factor RskA C-terminal" evidence="10">
    <location>
        <begin position="119"/>
        <end position="274"/>
    </location>
</feature>
<dbReference type="AlphaFoldDB" id="A0A3S3US20"/>
<keyword evidence="3" id="KW-1003">Cell membrane</keyword>
<evidence type="ECO:0000256" key="4">
    <source>
        <dbReference type="ARBA" id="ARBA00022692"/>
    </source>
</evidence>
<name>A0A3S3US20_9SPHI</name>
<comment type="subcellular location">
    <subcellularLocation>
        <location evidence="2">Cell membrane</location>
    </subcellularLocation>
    <subcellularLocation>
        <location evidence="1">Membrane</location>
        <topology evidence="1">Single-pass membrane protein</topology>
    </subcellularLocation>
</comment>
<dbReference type="GO" id="GO:0006417">
    <property type="term" value="P:regulation of translation"/>
    <property type="evidence" value="ECO:0007669"/>
    <property type="project" value="TreeGrafter"/>
</dbReference>
<keyword evidence="4 9" id="KW-0812">Transmembrane</keyword>
<evidence type="ECO:0000256" key="3">
    <source>
        <dbReference type="ARBA" id="ARBA00022475"/>
    </source>
</evidence>
<accession>A0A3S3US20</accession>
<dbReference type="PANTHER" id="PTHR37461:SF1">
    <property type="entry name" value="ANTI-SIGMA-K FACTOR RSKA"/>
    <property type="match status" value="1"/>
</dbReference>
<dbReference type="InterPro" id="IPR041916">
    <property type="entry name" value="Anti_sigma_zinc_sf"/>
</dbReference>
<evidence type="ECO:0000256" key="2">
    <source>
        <dbReference type="ARBA" id="ARBA00004236"/>
    </source>
</evidence>
<evidence type="ECO:0000256" key="1">
    <source>
        <dbReference type="ARBA" id="ARBA00004167"/>
    </source>
</evidence>
<dbReference type="RefSeq" id="WP_128535418.1">
    <property type="nucleotide sequence ID" value="NZ_SBIW01000008.1"/>
</dbReference>
<evidence type="ECO:0000256" key="8">
    <source>
        <dbReference type="ARBA" id="ARBA00030803"/>
    </source>
</evidence>
<evidence type="ECO:0000259" key="10">
    <source>
        <dbReference type="Pfam" id="PF10099"/>
    </source>
</evidence>
<dbReference type="Gene3D" id="1.10.10.1320">
    <property type="entry name" value="Anti-sigma factor, zinc-finger domain"/>
    <property type="match status" value="1"/>
</dbReference>
<dbReference type="PANTHER" id="PTHR37461">
    <property type="entry name" value="ANTI-SIGMA-K FACTOR RSKA"/>
    <property type="match status" value="1"/>
</dbReference>
<evidence type="ECO:0000256" key="6">
    <source>
        <dbReference type="ARBA" id="ARBA00023136"/>
    </source>
</evidence>
<dbReference type="Pfam" id="PF10099">
    <property type="entry name" value="RskA_C"/>
    <property type="match status" value="1"/>
</dbReference>
<dbReference type="GO" id="GO:0016989">
    <property type="term" value="F:sigma factor antagonist activity"/>
    <property type="evidence" value="ECO:0007669"/>
    <property type="project" value="TreeGrafter"/>
</dbReference>
<evidence type="ECO:0000313" key="11">
    <source>
        <dbReference type="EMBL" id="RWY49346.1"/>
    </source>
</evidence>
<keyword evidence="12" id="KW-1185">Reference proteome</keyword>
<evidence type="ECO:0000256" key="5">
    <source>
        <dbReference type="ARBA" id="ARBA00022989"/>
    </source>
</evidence>
<dbReference type="GO" id="GO:0005886">
    <property type="term" value="C:plasma membrane"/>
    <property type="evidence" value="ECO:0007669"/>
    <property type="project" value="UniProtKB-SubCell"/>
</dbReference>
<evidence type="ECO:0000313" key="12">
    <source>
        <dbReference type="Proteomes" id="UP000286701"/>
    </source>
</evidence>
<dbReference type="InterPro" id="IPR051474">
    <property type="entry name" value="Anti-sigma-K/W_factor"/>
</dbReference>
<evidence type="ECO:0000256" key="9">
    <source>
        <dbReference type="SAM" id="Phobius"/>
    </source>
</evidence>
<proteinExistence type="predicted"/>
<dbReference type="InterPro" id="IPR018764">
    <property type="entry name" value="RskA_C"/>
</dbReference>
<keyword evidence="5 9" id="KW-1133">Transmembrane helix</keyword>
<feature type="transmembrane region" description="Helical" evidence="9">
    <location>
        <begin position="117"/>
        <end position="137"/>
    </location>
</feature>
<dbReference type="EMBL" id="SBIW01000008">
    <property type="protein sequence ID" value="RWY49346.1"/>
    <property type="molecule type" value="Genomic_DNA"/>
</dbReference>
<reference evidence="11 12" key="1">
    <citation type="submission" date="2019-01" db="EMBL/GenBank/DDBJ databases">
        <title>Mucilaginibacter antarcticum sp. nov., isolated from antarctic soil.</title>
        <authorList>
            <person name="Yan Y.-Q."/>
            <person name="Du Z.-J."/>
        </authorList>
    </citation>
    <scope>NUCLEOTIDE SEQUENCE [LARGE SCALE GENOMIC DNA]</scope>
    <source>
        <strain evidence="11 12">F01003</strain>
    </source>
</reference>
<protein>
    <recommendedName>
        <fullName evidence="8">Regulator of SigK</fullName>
    </recommendedName>
    <alternativeName>
        <fullName evidence="7">Sigma-K anti-sigma factor RskA</fullName>
    </alternativeName>
</protein>
<sequence>METIKEYIESGILELYVLGDISPDERLQVEKMAAEHTAVKAEIEDIERSMELFAEEHAVEPSEGLRSRIMGSMVTNLGDDRVFTKAHTRTDEIFEDDERNADNVIAMPARQTTFFKYAFAACLTLLVISVYGLVTMYNKLQDTNTQLTAMQLDKQKIANEASFKDKELDIYRDTIYRVLRLKGTAKAPSAAVTLAWNTVNKKIIVDMKSMKLPDHDTQHQYQLWALVGGKPVDLGVFDTANSIDTSGMKEMKAIAAADAFAVTIEPMGGSVNPTITEMVASGASK</sequence>